<accession>A0ABD6EKY3</accession>
<dbReference type="Proteomes" id="UP001608902">
    <property type="component" value="Unassembled WGS sequence"/>
</dbReference>
<organism evidence="1 2">
    <name type="scientific">Gnathostoma spinigerum</name>
    <dbReference type="NCBI Taxonomy" id="75299"/>
    <lineage>
        <taxon>Eukaryota</taxon>
        <taxon>Metazoa</taxon>
        <taxon>Ecdysozoa</taxon>
        <taxon>Nematoda</taxon>
        <taxon>Chromadorea</taxon>
        <taxon>Rhabditida</taxon>
        <taxon>Spirurina</taxon>
        <taxon>Gnathostomatomorpha</taxon>
        <taxon>Gnathostomatoidea</taxon>
        <taxon>Gnathostomatidae</taxon>
        <taxon>Gnathostoma</taxon>
    </lineage>
</organism>
<gene>
    <name evidence="1" type="ORF">AB6A40_004780</name>
</gene>
<proteinExistence type="predicted"/>
<comment type="caution">
    <text evidence="1">The sequence shown here is derived from an EMBL/GenBank/DDBJ whole genome shotgun (WGS) entry which is preliminary data.</text>
</comment>
<keyword evidence="2" id="KW-1185">Reference proteome</keyword>
<sequence>MLDSGIDPDSLSTTSSMAEYLNQIDVSYSQVNDKRHDSCCSRSLKYPSVSSSDSDINDLIYAKVDEILSPSSEVDLDYSTVASGIPRVFNASPFTDDFVPSFTPLRIMFSEVERNRGRERFGEIPIRNVEI</sequence>
<reference evidence="1 2" key="1">
    <citation type="submission" date="2024-08" db="EMBL/GenBank/DDBJ databases">
        <title>Gnathostoma spinigerum genome.</title>
        <authorList>
            <person name="Gonzalez-Bertolin B."/>
            <person name="Monzon S."/>
            <person name="Zaballos A."/>
            <person name="Jimenez P."/>
            <person name="Dekumyoy P."/>
            <person name="Varona S."/>
            <person name="Cuesta I."/>
            <person name="Sumanam S."/>
            <person name="Adisakwattana P."/>
            <person name="Gasser R.B."/>
            <person name="Hernandez-Gonzalez A."/>
            <person name="Young N.D."/>
            <person name="Perteguer M.J."/>
        </authorList>
    </citation>
    <scope>NUCLEOTIDE SEQUENCE [LARGE SCALE GENOMIC DNA]</scope>
    <source>
        <strain evidence="1">AL3</strain>
        <tissue evidence="1">Liver</tissue>
    </source>
</reference>
<protein>
    <submittedName>
        <fullName evidence="1">Uncharacterized protein</fullName>
    </submittedName>
</protein>
<dbReference type="EMBL" id="JBGFUD010002837">
    <property type="protein sequence ID" value="MFH4978071.1"/>
    <property type="molecule type" value="Genomic_DNA"/>
</dbReference>
<evidence type="ECO:0000313" key="1">
    <source>
        <dbReference type="EMBL" id="MFH4978071.1"/>
    </source>
</evidence>
<evidence type="ECO:0000313" key="2">
    <source>
        <dbReference type="Proteomes" id="UP001608902"/>
    </source>
</evidence>
<dbReference type="AlphaFoldDB" id="A0ABD6EKY3"/>
<name>A0ABD6EKY3_9BILA</name>